<dbReference type="AlphaFoldDB" id="A0A139H8E0"/>
<evidence type="ECO:0008006" key="3">
    <source>
        <dbReference type="Google" id="ProtNLM"/>
    </source>
</evidence>
<dbReference type="Proteomes" id="UP000070133">
    <property type="component" value="Unassembled WGS sequence"/>
</dbReference>
<comment type="caution">
    <text evidence="1">The sequence shown here is derived from an EMBL/GenBank/DDBJ whole genome shotgun (WGS) entry which is preliminary data.</text>
</comment>
<evidence type="ECO:0000313" key="1">
    <source>
        <dbReference type="EMBL" id="KXS98669.1"/>
    </source>
</evidence>
<evidence type="ECO:0000313" key="2">
    <source>
        <dbReference type="Proteomes" id="UP000070133"/>
    </source>
</evidence>
<dbReference type="EMBL" id="LFZN01000109">
    <property type="protein sequence ID" value="KXS98669.1"/>
    <property type="molecule type" value="Genomic_DNA"/>
</dbReference>
<sequence>MPPLQGHDYFTDLPVELLQDIASHLPLFHKLKLRTVFNRQQEDLVVKLLGNGIRNLYVSPTTASLERFANICESSFFQEHVTKICFVPYAIVPDRLEARLSFRKYRDTFPQFSNAEAMISFAMYNSVIDEHQAESDTEGQSQADVINILQAGIARMTKVDTVSVRFMILEDGMNGCELHHGQYYHEMNGYKSLTPTKAMCHIKTAAMESSAKLLKIAQVEAFVKAVRNSGIAIRHFALSRYNGGQYHDAQLPGVFTEFGDLTLETITSVLNGVTELTVSRGSFTGSLATTAICIALT</sequence>
<reference evidence="1 2" key="1">
    <citation type="submission" date="2015-07" db="EMBL/GenBank/DDBJ databases">
        <title>Comparative genomics of the Sigatoka disease complex on banana suggests a link between parallel evolutionary changes in Pseudocercospora fijiensis and Pseudocercospora eumusae and increased virulence on the banana host.</title>
        <authorList>
            <person name="Chang T.-C."/>
            <person name="Salvucci A."/>
            <person name="Crous P.W."/>
            <person name="Stergiopoulos I."/>
        </authorList>
    </citation>
    <scope>NUCLEOTIDE SEQUENCE [LARGE SCALE GENOMIC DNA]</scope>
    <source>
        <strain evidence="1 2">CBS 114824</strain>
    </source>
</reference>
<gene>
    <name evidence="1" type="ORF">AC578_10069</name>
</gene>
<dbReference type="OrthoDB" id="17199at2759"/>
<proteinExistence type="predicted"/>
<protein>
    <recommendedName>
        <fullName evidence="3">F-box domain-containing protein</fullName>
    </recommendedName>
</protein>
<name>A0A139H8E0_9PEZI</name>
<organism evidence="1 2">
    <name type="scientific">Pseudocercospora eumusae</name>
    <dbReference type="NCBI Taxonomy" id="321146"/>
    <lineage>
        <taxon>Eukaryota</taxon>
        <taxon>Fungi</taxon>
        <taxon>Dikarya</taxon>
        <taxon>Ascomycota</taxon>
        <taxon>Pezizomycotina</taxon>
        <taxon>Dothideomycetes</taxon>
        <taxon>Dothideomycetidae</taxon>
        <taxon>Mycosphaerellales</taxon>
        <taxon>Mycosphaerellaceae</taxon>
        <taxon>Pseudocercospora</taxon>
    </lineage>
</organism>
<accession>A0A139H8E0</accession>
<keyword evidence="2" id="KW-1185">Reference proteome</keyword>